<name>A0ABS7JCB1_9SPHN</name>
<keyword evidence="5" id="KW-0408">Iron</keyword>
<dbReference type="InterPro" id="IPR022837">
    <property type="entry name" value="MsrQ-like"/>
</dbReference>
<feature type="domain" description="Ferric oxidoreductase" evidence="8">
    <location>
        <begin position="72"/>
        <end position="185"/>
    </location>
</feature>
<evidence type="ECO:0000256" key="6">
    <source>
        <dbReference type="ARBA" id="ARBA00023136"/>
    </source>
</evidence>
<evidence type="ECO:0000256" key="4">
    <source>
        <dbReference type="ARBA" id="ARBA00022989"/>
    </source>
</evidence>
<feature type="transmembrane region" description="Helical" evidence="7">
    <location>
        <begin position="177"/>
        <end position="194"/>
    </location>
</feature>
<proteinExistence type="predicted"/>
<keyword evidence="6 7" id="KW-0472">Membrane</keyword>
<evidence type="ECO:0000259" key="8">
    <source>
        <dbReference type="Pfam" id="PF01794"/>
    </source>
</evidence>
<dbReference type="PANTHER" id="PTHR36964">
    <property type="entry name" value="PROTEIN-METHIONINE-SULFOXIDE REDUCTASE HEME-BINDING SUBUNIT MSRQ"/>
    <property type="match status" value="1"/>
</dbReference>
<evidence type="ECO:0000313" key="9">
    <source>
        <dbReference type="EMBL" id="MBX7483479.1"/>
    </source>
</evidence>
<dbReference type="EMBL" id="JAIGNO010000009">
    <property type="protein sequence ID" value="MBX7483479.1"/>
    <property type="molecule type" value="Genomic_DNA"/>
</dbReference>
<evidence type="ECO:0000256" key="7">
    <source>
        <dbReference type="SAM" id="Phobius"/>
    </source>
</evidence>
<reference evidence="9 10" key="1">
    <citation type="submission" date="2021-08" db="EMBL/GenBank/DDBJ databases">
        <title>Comparative Genomics Analysis of the Genus Qipengyuania Reveals Extensive Genetic Diversity and Metabolic Versatility, Including the Description of Fifteen Novel Species.</title>
        <authorList>
            <person name="Liu Y."/>
        </authorList>
    </citation>
    <scope>NUCLEOTIDE SEQUENCE [LARGE SCALE GENOMIC DNA]</scope>
    <source>
        <strain evidence="9 10">6D47A</strain>
    </source>
</reference>
<dbReference type="Proteomes" id="UP000755104">
    <property type="component" value="Unassembled WGS sequence"/>
</dbReference>
<keyword evidence="3 7" id="KW-0812">Transmembrane</keyword>
<gene>
    <name evidence="9" type="ORF">K3174_13140</name>
</gene>
<comment type="subcellular location">
    <subcellularLocation>
        <location evidence="1">Membrane</location>
        <topology evidence="1">Multi-pass membrane protein</topology>
    </subcellularLocation>
</comment>
<keyword evidence="2" id="KW-0813">Transport</keyword>
<evidence type="ECO:0000313" key="10">
    <source>
        <dbReference type="Proteomes" id="UP000755104"/>
    </source>
</evidence>
<feature type="transmembrane region" description="Helical" evidence="7">
    <location>
        <begin position="200"/>
        <end position="216"/>
    </location>
</feature>
<feature type="transmembrane region" description="Helical" evidence="7">
    <location>
        <begin position="108"/>
        <end position="125"/>
    </location>
</feature>
<evidence type="ECO:0000256" key="2">
    <source>
        <dbReference type="ARBA" id="ARBA00022448"/>
    </source>
</evidence>
<protein>
    <submittedName>
        <fullName evidence="9">Ferric reductase-like transmembrane domain-containing protein</fullName>
    </submittedName>
</protein>
<comment type="caution">
    <text evidence="9">The sequence shown here is derived from an EMBL/GenBank/DDBJ whole genome shotgun (WGS) entry which is preliminary data.</text>
</comment>
<organism evidence="9 10">
    <name type="scientific">Qipengyuania qiaonensis</name>
    <dbReference type="NCBI Taxonomy" id="2867240"/>
    <lineage>
        <taxon>Bacteria</taxon>
        <taxon>Pseudomonadati</taxon>
        <taxon>Pseudomonadota</taxon>
        <taxon>Alphaproteobacteria</taxon>
        <taxon>Sphingomonadales</taxon>
        <taxon>Erythrobacteraceae</taxon>
        <taxon>Qipengyuania</taxon>
    </lineage>
</organism>
<sequence>MRSISRSTCWRDTSGECRASRSENTGVHVLRAAANSRPLLWLVLALPGFWIAWRWIATPDLYGYGHAIGESGDWAVWLLMATLAVTPLRLMFRKQAWVIWLMRRRRDIGVASFAYALGHTIIYLVRKGSPDLVLAELSTPYVLVGWIALALFLPLAITSNDASVRWLKRSWKRLHRLVYPAAILTFLHWVWSAFDPTTAWVHVGILAAVEIVRIALQRRQRVT</sequence>
<evidence type="ECO:0000256" key="5">
    <source>
        <dbReference type="ARBA" id="ARBA00023004"/>
    </source>
</evidence>
<evidence type="ECO:0000256" key="3">
    <source>
        <dbReference type="ARBA" id="ARBA00022692"/>
    </source>
</evidence>
<feature type="transmembrane region" description="Helical" evidence="7">
    <location>
        <begin position="137"/>
        <end position="157"/>
    </location>
</feature>
<keyword evidence="4 7" id="KW-1133">Transmembrane helix</keyword>
<feature type="transmembrane region" description="Helical" evidence="7">
    <location>
        <begin position="39"/>
        <end position="56"/>
    </location>
</feature>
<feature type="transmembrane region" description="Helical" evidence="7">
    <location>
        <begin position="76"/>
        <end position="92"/>
    </location>
</feature>
<evidence type="ECO:0000256" key="1">
    <source>
        <dbReference type="ARBA" id="ARBA00004141"/>
    </source>
</evidence>
<dbReference type="InterPro" id="IPR013130">
    <property type="entry name" value="Fe3_Rdtase_TM_dom"/>
</dbReference>
<dbReference type="PANTHER" id="PTHR36964:SF1">
    <property type="entry name" value="PROTEIN-METHIONINE-SULFOXIDE REDUCTASE HEME-BINDING SUBUNIT MSRQ"/>
    <property type="match status" value="1"/>
</dbReference>
<dbReference type="Pfam" id="PF01794">
    <property type="entry name" value="Ferric_reduct"/>
    <property type="match status" value="1"/>
</dbReference>
<keyword evidence="10" id="KW-1185">Reference proteome</keyword>
<accession>A0ABS7JCB1</accession>